<evidence type="ECO:0000313" key="6">
    <source>
        <dbReference type="EMBL" id="QJR37602.1"/>
    </source>
</evidence>
<dbReference type="RefSeq" id="WP_171227037.1">
    <property type="nucleotide sequence ID" value="NZ_CP053085.1"/>
</dbReference>
<dbReference type="Proteomes" id="UP000500938">
    <property type="component" value="Chromosome"/>
</dbReference>
<dbReference type="PANTHER" id="PTHR43847:SF1">
    <property type="entry name" value="BLL3993 PROTEIN"/>
    <property type="match status" value="1"/>
</dbReference>
<feature type="transmembrane region" description="Helical" evidence="5">
    <location>
        <begin position="75"/>
        <end position="94"/>
    </location>
</feature>
<dbReference type="KEGG" id="ggr:HKW67_19815"/>
<dbReference type="PANTHER" id="PTHR43847">
    <property type="entry name" value="BLL3993 PROTEIN"/>
    <property type="match status" value="1"/>
</dbReference>
<dbReference type="InterPro" id="IPR007318">
    <property type="entry name" value="Phopholipid_MeTrfase"/>
</dbReference>
<dbReference type="Pfam" id="PF04191">
    <property type="entry name" value="PEMT"/>
    <property type="match status" value="1"/>
</dbReference>
<feature type="transmembrane region" description="Helical" evidence="5">
    <location>
        <begin position="35"/>
        <end position="54"/>
    </location>
</feature>
<accession>A0A6M4IXG8</accession>
<reference evidence="6 7" key="1">
    <citation type="submission" date="2020-05" db="EMBL/GenBank/DDBJ databases">
        <title>Complete genome sequence of Gemmatimonas greenlandica TET16.</title>
        <authorList>
            <person name="Zeng Y."/>
        </authorList>
    </citation>
    <scope>NUCLEOTIDE SEQUENCE [LARGE SCALE GENOMIC DNA]</scope>
    <source>
        <strain evidence="6 7">TET16</strain>
    </source>
</reference>
<keyword evidence="4 5" id="KW-0472">Membrane</keyword>
<keyword evidence="7" id="KW-1185">Reference proteome</keyword>
<dbReference type="GO" id="GO:0012505">
    <property type="term" value="C:endomembrane system"/>
    <property type="evidence" value="ECO:0007669"/>
    <property type="project" value="UniProtKB-SubCell"/>
</dbReference>
<keyword evidence="2 5" id="KW-0812">Transmembrane</keyword>
<gene>
    <name evidence="6" type="ORF">HKW67_19815</name>
</gene>
<proteinExistence type="predicted"/>
<dbReference type="GO" id="GO:0008168">
    <property type="term" value="F:methyltransferase activity"/>
    <property type="evidence" value="ECO:0007669"/>
    <property type="project" value="UniProtKB-KW"/>
</dbReference>
<sequence length="226" mass="24631">MLVVALRLMADGGLVALMLFASAGTLAWWRAWVLLGVLMVVRVAGAAVIARVSPTLLRERARLPLHDEQPSADRLLLLAVLATGFLGLPLLAGLDVHRWHVLPPPAPWLSSIGLVLFALGWGLKQVALRANAFATTVVRLQTERAHAVVDAGIYAVVRHPFYAADPLILVGLGLWLQSSTAALAAVVPVLFMVLRLQLEERFLLRALPGYDTYMTRVPHRLVPGIW</sequence>
<evidence type="ECO:0000256" key="1">
    <source>
        <dbReference type="ARBA" id="ARBA00004127"/>
    </source>
</evidence>
<evidence type="ECO:0000313" key="7">
    <source>
        <dbReference type="Proteomes" id="UP000500938"/>
    </source>
</evidence>
<dbReference type="Gene3D" id="1.20.120.1630">
    <property type="match status" value="1"/>
</dbReference>
<evidence type="ECO:0000256" key="5">
    <source>
        <dbReference type="SAM" id="Phobius"/>
    </source>
</evidence>
<dbReference type="GO" id="GO:0032259">
    <property type="term" value="P:methylation"/>
    <property type="evidence" value="ECO:0007669"/>
    <property type="project" value="UniProtKB-KW"/>
</dbReference>
<keyword evidence="6" id="KW-0808">Transferase</keyword>
<comment type="subcellular location">
    <subcellularLocation>
        <location evidence="1">Endomembrane system</location>
        <topology evidence="1">Multi-pass membrane protein</topology>
    </subcellularLocation>
</comment>
<dbReference type="InterPro" id="IPR052527">
    <property type="entry name" value="Metal_cation-efflux_comp"/>
</dbReference>
<feature type="transmembrane region" description="Helical" evidence="5">
    <location>
        <begin position="106"/>
        <end position="123"/>
    </location>
</feature>
<evidence type="ECO:0000256" key="4">
    <source>
        <dbReference type="ARBA" id="ARBA00023136"/>
    </source>
</evidence>
<dbReference type="AlphaFoldDB" id="A0A6M4IXG8"/>
<name>A0A6M4IXG8_9BACT</name>
<evidence type="ECO:0000256" key="3">
    <source>
        <dbReference type="ARBA" id="ARBA00022989"/>
    </source>
</evidence>
<evidence type="ECO:0000256" key="2">
    <source>
        <dbReference type="ARBA" id="ARBA00022692"/>
    </source>
</evidence>
<dbReference type="EMBL" id="CP053085">
    <property type="protein sequence ID" value="QJR37602.1"/>
    <property type="molecule type" value="Genomic_DNA"/>
</dbReference>
<keyword evidence="6" id="KW-0489">Methyltransferase</keyword>
<organism evidence="6 7">
    <name type="scientific">Gemmatimonas groenlandica</name>
    <dbReference type="NCBI Taxonomy" id="2732249"/>
    <lineage>
        <taxon>Bacteria</taxon>
        <taxon>Pseudomonadati</taxon>
        <taxon>Gemmatimonadota</taxon>
        <taxon>Gemmatimonadia</taxon>
        <taxon>Gemmatimonadales</taxon>
        <taxon>Gemmatimonadaceae</taxon>
        <taxon>Gemmatimonas</taxon>
    </lineage>
</organism>
<feature type="transmembrane region" description="Helical" evidence="5">
    <location>
        <begin position="167"/>
        <end position="194"/>
    </location>
</feature>
<keyword evidence="3 5" id="KW-1133">Transmembrane helix</keyword>
<protein>
    <submittedName>
        <fullName evidence="6">Isoprenylcysteine carboxylmethyltransferase family protein</fullName>
    </submittedName>
</protein>
<feature type="transmembrane region" description="Helical" evidence="5">
    <location>
        <begin position="12"/>
        <end position="29"/>
    </location>
</feature>